<dbReference type="RefSeq" id="WP_142508288.1">
    <property type="nucleotide sequence ID" value="NZ_SADV01000005.1"/>
</dbReference>
<sequence>MKKWVMSLFTVFIATFVLSINEDSVKAAEMENTNENNMAKYYDADNQEITPYTEEEYLKKIEDSSKQEETLISSRSAQYPNHYDDFGKGEFKNFVWINNGKLYKNPVYVTVERVNRTKDLAVYFYDSSDKFVGKVVFPTSGTFWKSAPTDHLPRGKSYKFKLVSESGELAKVKQGEIGYDN</sequence>
<comment type="caution">
    <text evidence="1">The sequence shown here is derived from an EMBL/GenBank/DDBJ whole genome shotgun (WGS) entry which is preliminary data.</text>
</comment>
<dbReference type="EMBL" id="SADV01000005">
    <property type="protein sequence ID" value="TQR35176.1"/>
    <property type="molecule type" value="Genomic_DNA"/>
</dbReference>
<organism evidence="1 2">
    <name type="scientific">Lysinibacillus sphaericus</name>
    <name type="common">Bacillus sphaericus</name>
    <dbReference type="NCBI Taxonomy" id="1421"/>
    <lineage>
        <taxon>Bacteria</taxon>
        <taxon>Bacillati</taxon>
        <taxon>Bacillota</taxon>
        <taxon>Bacilli</taxon>
        <taxon>Bacillales</taxon>
        <taxon>Bacillaceae</taxon>
        <taxon>Lysinibacillus</taxon>
    </lineage>
</organism>
<reference evidence="1 2" key="1">
    <citation type="submission" date="2018-03" db="EMBL/GenBank/DDBJ databases">
        <title>Aerobic endospore-forming bacteria genome sequencing and assembly.</title>
        <authorList>
            <person name="Cavalcante D.A."/>
            <person name="Driks A."/>
            <person name="Putonti C."/>
            <person name="De-Souza M.T."/>
        </authorList>
    </citation>
    <scope>NUCLEOTIDE SEQUENCE [LARGE SCALE GENOMIC DNA]</scope>
    <source>
        <strain evidence="1 2">SDF0037</strain>
    </source>
</reference>
<evidence type="ECO:0000313" key="2">
    <source>
        <dbReference type="Proteomes" id="UP000317944"/>
    </source>
</evidence>
<gene>
    <name evidence="1" type="ORF">C7Y47_07960</name>
</gene>
<accession>A0A544UMV3</accession>
<dbReference type="AlphaFoldDB" id="A0A544UMV3"/>
<evidence type="ECO:0000313" key="1">
    <source>
        <dbReference type="EMBL" id="TQR35176.1"/>
    </source>
</evidence>
<protein>
    <submittedName>
        <fullName evidence="1">Uncharacterized protein</fullName>
    </submittedName>
</protein>
<dbReference type="OrthoDB" id="2974642at2"/>
<name>A0A544UMV3_LYSSH</name>
<proteinExistence type="predicted"/>
<dbReference type="Proteomes" id="UP000317944">
    <property type="component" value="Unassembled WGS sequence"/>
</dbReference>